<reference evidence="14" key="2">
    <citation type="submission" date="2025-09" db="UniProtKB">
        <authorList>
            <consortium name="Ensembl"/>
        </authorList>
    </citation>
    <scope>IDENTIFICATION</scope>
</reference>
<dbReference type="PANTHER" id="PTHR10625">
    <property type="entry name" value="HISTONE DEACETYLASE HDAC1-RELATED"/>
    <property type="match status" value="1"/>
</dbReference>
<evidence type="ECO:0000259" key="13">
    <source>
        <dbReference type="Pfam" id="PF00850"/>
    </source>
</evidence>
<evidence type="ECO:0000256" key="7">
    <source>
        <dbReference type="ARBA" id="ARBA00022833"/>
    </source>
</evidence>
<dbReference type="GO" id="GO:0000118">
    <property type="term" value="C:histone deacetylase complex"/>
    <property type="evidence" value="ECO:0007669"/>
    <property type="project" value="TreeGrafter"/>
</dbReference>
<keyword evidence="6" id="KW-0378">Hydrolase</keyword>
<dbReference type="EC" id="3.5.1.98" evidence="3"/>
<feature type="domain" description="Histone deacetylase" evidence="13">
    <location>
        <begin position="71"/>
        <end position="388"/>
    </location>
</feature>
<dbReference type="Gene3D" id="3.40.800.20">
    <property type="entry name" value="Histone deacetylase domain"/>
    <property type="match status" value="1"/>
</dbReference>
<dbReference type="Ensembl" id="ENSCWAT00000027743.1">
    <property type="protein sequence ID" value="ENSCWAP00000025593.1"/>
    <property type="gene ID" value="ENSCWAG00000019388.1"/>
</dbReference>
<dbReference type="PRINTS" id="PR01270">
    <property type="entry name" value="HDASUPER"/>
</dbReference>
<evidence type="ECO:0000256" key="10">
    <source>
        <dbReference type="ARBA" id="ARBA00023163"/>
    </source>
</evidence>
<dbReference type="FunFam" id="3.40.800.20:FF:000002">
    <property type="entry name" value="Histone deacetylase"/>
    <property type="match status" value="1"/>
</dbReference>
<evidence type="ECO:0000256" key="8">
    <source>
        <dbReference type="ARBA" id="ARBA00022853"/>
    </source>
</evidence>
<dbReference type="GO" id="GO:0046872">
    <property type="term" value="F:metal ion binding"/>
    <property type="evidence" value="ECO:0007669"/>
    <property type="project" value="UniProtKB-KW"/>
</dbReference>
<dbReference type="InterPro" id="IPR037138">
    <property type="entry name" value="His_deacetylse_dom_sf"/>
</dbReference>
<keyword evidence="5" id="KW-0479">Metal-binding</keyword>
<dbReference type="Proteomes" id="UP000694540">
    <property type="component" value="Unplaced"/>
</dbReference>
<dbReference type="SUPFAM" id="SSF52768">
    <property type="entry name" value="Arginase/deacetylase"/>
    <property type="match status" value="1"/>
</dbReference>
<feature type="compositionally biased region" description="Polar residues" evidence="12">
    <location>
        <begin position="429"/>
        <end position="439"/>
    </location>
</feature>
<evidence type="ECO:0000256" key="9">
    <source>
        <dbReference type="ARBA" id="ARBA00023015"/>
    </source>
</evidence>
<comment type="subcellular location">
    <subcellularLocation>
        <location evidence="1">Nucleus</location>
    </subcellularLocation>
</comment>
<keyword evidence="11" id="KW-0539">Nucleus</keyword>
<dbReference type="GO" id="GO:0141221">
    <property type="term" value="F:histone deacetylase activity, hydrolytic mechanism"/>
    <property type="evidence" value="ECO:0007669"/>
    <property type="project" value="UniProtKB-EC"/>
</dbReference>
<sequence>SPRDARATQLAAAGLLSISLSHQLPAPVGAGGSDGRQVARLTATAPASTPGLVYDTLMLKHQCACGNTNSHPEHAGRIQSIWSRLQETGLRGKCECIRGRKATLEELQTVHSEAHALLYGTNPLNRQKLDSKKLLGSLTSVFVRLPCGGVGVDSDTIWSEVHSSGAARLAVGCVVELAFKVVTGELKNGFAVVRPPGHHAEESTPMGFCYFNSVAIAAKLLQQRLHVSKTLVVDWDVHHGNGTQQAFYSDPSVLYVSLHRYDDGNFFPGSGAPDEVGTGPGVGFNVNMAFTGGLDPPMGDAEYLAAFRTVVMPIANEFAPDVVLVSSGFDAVEGHPTPLGGYNLSAKCFGYLTKQLMGLAGGRVVLALEGGHDLTAICDASEACVSALLGNEVGRPEMALHAAEPGQPCAARTLCHPAYEGSDAPAQTARGQKQASKGQAGSLCSRKRVQGQP</sequence>
<dbReference type="AlphaFoldDB" id="A0A8C3X8C5"/>
<evidence type="ECO:0000256" key="4">
    <source>
        <dbReference type="ARBA" id="ARBA00022491"/>
    </source>
</evidence>
<evidence type="ECO:0000256" key="12">
    <source>
        <dbReference type="SAM" id="MobiDB-lite"/>
    </source>
</evidence>
<keyword evidence="8" id="KW-0156">Chromatin regulator</keyword>
<dbReference type="GO" id="GO:0040029">
    <property type="term" value="P:epigenetic regulation of gene expression"/>
    <property type="evidence" value="ECO:0007669"/>
    <property type="project" value="TreeGrafter"/>
</dbReference>
<dbReference type="PANTHER" id="PTHR10625:SF33">
    <property type="entry name" value="HISTONE DEACETYLASE 4"/>
    <property type="match status" value="1"/>
</dbReference>
<feature type="region of interest" description="Disordered" evidence="12">
    <location>
        <begin position="421"/>
        <end position="453"/>
    </location>
</feature>
<name>A0A8C3X8C5_9CETA</name>
<evidence type="ECO:0000256" key="1">
    <source>
        <dbReference type="ARBA" id="ARBA00004123"/>
    </source>
</evidence>
<comment type="similarity">
    <text evidence="2">Belongs to the histone deacetylase family. HD type 2 subfamily.</text>
</comment>
<dbReference type="Pfam" id="PF00850">
    <property type="entry name" value="Hist_deacetyl"/>
    <property type="match status" value="1"/>
</dbReference>
<evidence type="ECO:0000256" key="2">
    <source>
        <dbReference type="ARBA" id="ARBA00007738"/>
    </source>
</evidence>
<keyword evidence="4" id="KW-0678">Repressor</keyword>
<evidence type="ECO:0000313" key="15">
    <source>
        <dbReference type="Proteomes" id="UP000694540"/>
    </source>
</evidence>
<dbReference type="GeneTree" id="ENSGT00940000157440"/>
<dbReference type="InterPro" id="IPR000286">
    <property type="entry name" value="HDACs"/>
</dbReference>
<evidence type="ECO:0000256" key="11">
    <source>
        <dbReference type="ARBA" id="ARBA00023242"/>
    </source>
</evidence>
<keyword evidence="15" id="KW-1185">Reference proteome</keyword>
<reference evidence="14" key="1">
    <citation type="submission" date="2025-08" db="UniProtKB">
        <authorList>
            <consortium name="Ensembl"/>
        </authorList>
    </citation>
    <scope>IDENTIFICATION</scope>
</reference>
<keyword evidence="10" id="KW-0804">Transcription</keyword>
<keyword evidence="9" id="KW-0805">Transcription regulation</keyword>
<proteinExistence type="inferred from homology"/>
<evidence type="ECO:0000313" key="14">
    <source>
        <dbReference type="Ensembl" id="ENSCWAP00000025593.1"/>
    </source>
</evidence>
<evidence type="ECO:0000256" key="5">
    <source>
        <dbReference type="ARBA" id="ARBA00022723"/>
    </source>
</evidence>
<accession>A0A8C3X8C5</accession>
<evidence type="ECO:0000256" key="3">
    <source>
        <dbReference type="ARBA" id="ARBA00012111"/>
    </source>
</evidence>
<keyword evidence="7" id="KW-0862">Zinc</keyword>
<dbReference type="InterPro" id="IPR023801">
    <property type="entry name" value="His_deacetylse_dom"/>
</dbReference>
<dbReference type="InterPro" id="IPR023696">
    <property type="entry name" value="Ureohydrolase_dom_sf"/>
</dbReference>
<organism evidence="14 15">
    <name type="scientific">Catagonus wagneri</name>
    <name type="common">Chacoan peccary</name>
    <dbReference type="NCBI Taxonomy" id="51154"/>
    <lineage>
        <taxon>Eukaryota</taxon>
        <taxon>Metazoa</taxon>
        <taxon>Chordata</taxon>
        <taxon>Craniata</taxon>
        <taxon>Vertebrata</taxon>
        <taxon>Euteleostomi</taxon>
        <taxon>Mammalia</taxon>
        <taxon>Eutheria</taxon>
        <taxon>Laurasiatheria</taxon>
        <taxon>Artiodactyla</taxon>
        <taxon>Suina</taxon>
        <taxon>Tayassuidae</taxon>
        <taxon>Catagonus</taxon>
    </lineage>
</organism>
<protein>
    <recommendedName>
        <fullName evidence="3">histone deacetylase</fullName>
        <ecNumber evidence="3">3.5.1.98</ecNumber>
    </recommendedName>
</protein>
<evidence type="ECO:0000256" key="6">
    <source>
        <dbReference type="ARBA" id="ARBA00022801"/>
    </source>
</evidence>